<gene>
    <name evidence="1" type="ORF">H5410_002741</name>
</gene>
<proteinExistence type="predicted"/>
<organism evidence="1 2">
    <name type="scientific">Solanum commersonii</name>
    <name type="common">Commerson's wild potato</name>
    <name type="synonym">Commerson's nightshade</name>
    <dbReference type="NCBI Taxonomy" id="4109"/>
    <lineage>
        <taxon>Eukaryota</taxon>
        <taxon>Viridiplantae</taxon>
        <taxon>Streptophyta</taxon>
        <taxon>Embryophyta</taxon>
        <taxon>Tracheophyta</taxon>
        <taxon>Spermatophyta</taxon>
        <taxon>Magnoliopsida</taxon>
        <taxon>eudicotyledons</taxon>
        <taxon>Gunneridae</taxon>
        <taxon>Pentapetalae</taxon>
        <taxon>asterids</taxon>
        <taxon>lamiids</taxon>
        <taxon>Solanales</taxon>
        <taxon>Solanaceae</taxon>
        <taxon>Solanoideae</taxon>
        <taxon>Solaneae</taxon>
        <taxon>Solanum</taxon>
    </lineage>
</organism>
<dbReference type="PANTHER" id="PTHR47599:SF2">
    <property type="match status" value="1"/>
</dbReference>
<keyword evidence="2" id="KW-1185">Reference proteome</keyword>
<sequence length="325" mass="36935">MGSIESTVAYGPVYFNTQPNLQLSLTDSNILDALTLNVKTHGYNYVPGSELICLSYRIYYKLLATLNPRCKLYDTSDQTILVETNFARSKVTTRRPIKWEEINFPTTWTLDSVIPSDQMTDAITNSENSHITQNSDGKICIQFDEESVPYNRHSFSFNRRLLAIQHISPVDLIYGPARNRAAFLHTLSSVISDKNKIKIDPRLNIIQANDKSSDFFDKHIPSTSKMDFNLNGTNPHKSGLVDNSVKHIVRRISIQDGNKEEMINEYLNEFRKNLLINITHYEKSDCSMRSETSNDVQGDTPQHCGDTLQQIDNFLFGLKGKDTSA</sequence>
<protein>
    <submittedName>
        <fullName evidence="1">Uncharacterized protein</fullName>
    </submittedName>
</protein>
<evidence type="ECO:0000313" key="1">
    <source>
        <dbReference type="EMBL" id="KAG5631024.1"/>
    </source>
</evidence>
<name>A0A9J6B307_SOLCO</name>
<accession>A0A9J6B307</accession>
<dbReference type="InterPro" id="IPR028919">
    <property type="entry name" value="Viral_movement"/>
</dbReference>
<evidence type="ECO:0000313" key="2">
    <source>
        <dbReference type="Proteomes" id="UP000824120"/>
    </source>
</evidence>
<dbReference type="Proteomes" id="UP000824120">
    <property type="component" value="Chromosome 1"/>
</dbReference>
<reference evidence="1 2" key="1">
    <citation type="submission" date="2020-09" db="EMBL/GenBank/DDBJ databases">
        <title>De no assembly of potato wild relative species, Solanum commersonii.</title>
        <authorList>
            <person name="Cho K."/>
        </authorList>
    </citation>
    <scope>NUCLEOTIDE SEQUENCE [LARGE SCALE GENOMIC DNA]</scope>
    <source>
        <strain evidence="1">LZ3.2</strain>
        <tissue evidence="1">Leaf</tissue>
    </source>
</reference>
<dbReference type="Pfam" id="PF01107">
    <property type="entry name" value="MP"/>
    <property type="match status" value="1"/>
</dbReference>
<dbReference type="AlphaFoldDB" id="A0A9J6B307"/>
<dbReference type="OrthoDB" id="1436172at2759"/>
<comment type="caution">
    <text evidence="1">The sequence shown here is derived from an EMBL/GenBank/DDBJ whole genome shotgun (WGS) entry which is preliminary data.</text>
</comment>
<dbReference type="PANTHER" id="PTHR47599">
    <property type="entry name" value="CELL-TO-CELL MOVEMENT PROTEIN"/>
    <property type="match status" value="1"/>
</dbReference>
<dbReference type="EMBL" id="JACXVP010000001">
    <property type="protein sequence ID" value="KAG5631024.1"/>
    <property type="molecule type" value="Genomic_DNA"/>
</dbReference>
<dbReference type="InterPro" id="IPR051596">
    <property type="entry name" value="Caulimoviridae_Movement"/>
</dbReference>